<name>A0A0L0F8J2_9EUKA</name>
<dbReference type="GeneID" id="25915078"/>
<dbReference type="Proteomes" id="UP000054560">
    <property type="component" value="Unassembled WGS sequence"/>
</dbReference>
<evidence type="ECO:0000313" key="2">
    <source>
        <dbReference type="EMBL" id="KNC72866.1"/>
    </source>
</evidence>
<dbReference type="RefSeq" id="XP_014146768.1">
    <property type="nucleotide sequence ID" value="XM_014291293.1"/>
</dbReference>
<reference evidence="2 3" key="1">
    <citation type="submission" date="2011-02" db="EMBL/GenBank/DDBJ databases">
        <title>The Genome Sequence of Sphaeroforma arctica JP610.</title>
        <authorList>
            <consortium name="The Broad Institute Genome Sequencing Platform"/>
            <person name="Russ C."/>
            <person name="Cuomo C."/>
            <person name="Young S.K."/>
            <person name="Zeng Q."/>
            <person name="Gargeya S."/>
            <person name="Alvarado L."/>
            <person name="Berlin A."/>
            <person name="Chapman S.B."/>
            <person name="Chen Z."/>
            <person name="Freedman E."/>
            <person name="Gellesch M."/>
            <person name="Goldberg J."/>
            <person name="Griggs A."/>
            <person name="Gujja S."/>
            <person name="Heilman E."/>
            <person name="Heiman D."/>
            <person name="Howarth C."/>
            <person name="Mehta T."/>
            <person name="Neiman D."/>
            <person name="Pearson M."/>
            <person name="Roberts A."/>
            <person name="Saif S."/>
            <person name="Shea T."/>
            <person name="Shenoy N."/>
            <person name="Sisk P."/>
            <person name="Stolte C."/>
            <person name="Sykes S."/>
            <person name="White J."/>
            <person name="Yandava C."/>
            <person name="Burger G."/>
            <person name="Gray M.W."/>
            <person name="Holland P.W.H."/>
            <person name="King N."/>
            <person name="Lang F.B.F."/>
            <person name="Roger A.J."/>
            <person name="Ruiz-Trillo I."/>
            <person name="Haas B."/>
            <person name="Nusbaum C."/>
            <person name="Birren B."/>
        </authorList>
    </citation>
    <scope>NUCLEOTIDE SEQUENCE [LARGE SCALE GENOMIC DNA]</scope>
    <source>
        <strain evidence="2 3">JP610</strain>
    </source>
</reference>
<keyword evidence="3" id="KW-1185">Reference proteome</keyword>
<feature type="region of interest" description="Disordered" evidence="1">
    <location>
        <begin position="30"/>
        <end position="50"/>
    </location>
</feature>
<dbReference type="EMBL" id="KQ246399">
    <property type="protein sequence ID" value="KNC72866.1"/>
    <property type="molecule type" value="Genomic_DNA"/>
</dbReference>
<evidence type="ECO:0000313" key="3">
    <source>
        <dbReference type="Proteomes" id="UP000054560"/>
    </source>
</evidence>
<sequence>MGKGFGALENIGKGLSANARSLLGEQGLPFDYPHSNEWDNDSEDYVEDEDSIDACPEFEVRFEKYGGQKVLNTLEETSTVFSGAAQRQ</sequence>
<feature type="non-terminal residue" evidence="2">
    <location>
        <position position="1"/>
    </location>
</feature>
<organism evidence="2 3">
    <name type="scientific">Sphaeroforma arctica JP610</name>
    <dbReference type="NCBI Taxonomy" id="667725"/>
    <lineage>
        <taxon>Eukaryota</taxon>
        <taxon>Ichthyosporea</taxon>
        <taxon>Ichthyophonida</taxon>
        <taxon>Sphaeroforma</taxon>
    </lineage>
</organism>
<evidence type="ECO:0000256" key="1">
    <source>
        <dbReference type="SAM" id="MobiDB-lite"/>
    </source>
</evidence>
<gene>
    <name evidence="2" type="ORF">SARC_14574</name>
</gene>
<dbReference type="AlphaFoldDB" id="A0A0L0F8J2"/>
<accession>A0A0L0F8J2</accession>
<feature type="compositionally biased region" description="Acidic residues" evidence="1">
    <location>
        <begin position="38"/>
        <end position="50"/>
    </location>
</feature>
<feature type="non-terminal residue" evidence="2">
    <location>
        <position position="88"/>
    </location>
</feature>
<proteinExistence type="predicted"/>
<protein>
    <submittedName>
        <fullName evidence="2">Uncharacterized protein</fullName>
    </submittedName>
</protein>